<dbReference type="CDD" id="cd01130">
    <property type="entry name" value="VirB11-like_ATPase"/>
    <property type="match status" value="1"/>
</dbReference>
<dbReference type="EMBL" id="CP003639">
    <property type="protein sequence ID" value="AFM42957.1"/>
    <property type="molecule type" value="Genomic_DNA"/>
</dbReference>
<dbReference type="AlphaFoldDB" id="I4DAY3"/>
<dbReference type="OrthoDB" id="9810761at2"/>
<dbReference type="Proteomes" id="UP000002892">
    <property type="component" value="Chromosome"/>
</dbReference>
<sequence>MPRFDLNTMSTTETGTVNMSDMHALSARKAETKEKPDKKEKSLFETIQEEVEAELLKKHGSLLLNKEVNEAAILREIQIILDKKSLTREEKDKVLTQMKERLFGFGIIEKYMRDSQITEIIIDSPWAIDVEIGGKLYRVGEEAPVENDPTFRDDDDLQNWTDQLMRRAKIERKLDQSNPFVNVELSQGERVEATCPPITEHITVNIRKSVIQTKKYTPDDYIVAGSADRALAQFLLAAARGKATMLILGATGTGKTTVARMLMEYGFDPEERTLMIEDTRETNANLKRFLSLQTFTQGQKKIDMVKLFEECMRKRPDRVCVSEIRGIEAAVFLMTGAAGHDGPITTMHASTPGKAVFLLIMRMRQAGYNMSEEFLERFIHEEVHIMVFIKRLRDGRRRISRVVEVNSLDNPDVPKFKDIFRWDKNTDTYQWVDDIEPERRETWSLEGDEVPVFPGKTGLIHELTGTGEMSKKCLLG</sequence>
<feature type="domain" description="Bacterial type II secretion system protein E" evidence="2">
    <location>
        <begin position="106"/>
        <end position="370"/>
    </location>
</feature>
<dbReference type="HOGENOM" id="CLU_558646_0_0_9"/>
<gene>
    <name evidence="3" type="ordered locus">Desaci_4094</name>
</gene>
<reference evidence="3 4" key="1">
    <citation type="journal article" date="2012" name="J. Bacteriol.">
        <title>Complete genome sequences of Desulfosporosinus orientis DSM765T, Desulfosporosinus youngiae DSM17734T, Desulfosporosinus meridiei DSM13257T, and Desulfosporosinus acidiphilus DSM22704T.</title>
        <authorList>
            <person name="Pester M."/>
            <person name="Brambilla E."/>
            <person name="Alazard D."/>
            <person name="Rattei T."/>
            <person name="Weinmaier T."/>
            <person name="Han J."/>
            <person name="Lucas S."/>
            <person name="Lapidus A."/>
            <person name="Cheng J.F."/>
            <person name="Goodwin L."/>
            <person name="Pitluck S."/>
            <person name="Peters L."/>
            <person name="Ovchinnikova G."/>
            <person name="Teshima H."/>
            <person name="Detter J.C."/>
            <person name="Han C.S."/>
            <person name="Tapia R."/>
            <person name="Land M.L."/>
            <person name="Hauser L."/>
            <person name="Kyrpides N.C."/>
            <person name="Ivanova N.N."/>
            <person name="Pagani I."/>
            <person name="Huntmann M."/>
            <person name="Wei C.L."/>
            <person name="Davenport K.W."/>
            <person name="Daligault H."/>
            <person name="Chain P.S."/>
            <person name="Chen A."/>
            <person name="Mavromatis K."/>
            <person name="Markowitz V."/>
            <person name="Szeto E."/>
            <person name="Mikhailova N."/>
            <person name="Pati A."/>
            <person name="Wagner M."/>
            <person name="Woyke T."/>
            <person name="Ollivier B."/>
            <person name="Klenk H.P."/>
            <person name="Spring S."/>
            <person name="Loy A."/>
        </authorList>
    </citation>
    <scope>NUCLEOTIDE SEQUENCE [LARGE SCALE GENOMIC DNA]</scope>
    <source>
        <strain evidence="4">DSM 22704 / JCM 16185 / SJ4</strain>
    </source>
</reference>
<evidence type="ECO:0000259" key="2">
    <source>
        <dbReference type="Pfam" id="PF00437"/>
    </source>
</evidence>
<dbReference type="GO" id="GO:0016887">
    <property type="term" value="F:ATP hydrolysis activity"/>
    <property type="evidence" value="ECO:0007669"/>
    <property type="project" value="InterPro"/>
</dbReference>
<keyword evidence="4" id="KW-1185">Reference proteome</keyword>
<evidence type="ECO:0000313" key="4">
    <source>
        <dbReference type="Proteomes" id="UP000002892"/>
    </source>
</evidence>
<dbReference type="STRING" id="646529.Desaci_4094"/>
<dbReference type="InterPro" id="IPR027417">
    <property type="entry name" value="P-loop_NTPase"/>
</dbReference>
<evidence type="ECO:0000256" key="1">
    <source>
        <dbReference type="ARBA" id="ARBA00006611"/>
    </source>
</evidence>
<dbReference type="eggNOG" id="COG4962">
    <property type="taxonomic scope" value="Bacteria"/>
</dbReference>
<dbReference type="KEGG" id="dai:Desaci_4094"/>
<protein>
    <submittedName>
        <fullName evidence="3">Flp pilus assembly protein, ATPase CpaF</fullName>
    </submittedName>
</protein>
<name>I4DAY3_DESAJ</name>
<organism evidence="3 4">
    <name type="scientific">Desulfosporosinus acidiphilus (strain DSM 22704 / JCM 16185 / SJ4)</name>
    <dbReference type="NCBI Taxonomy" id="646529"/>
    <lineage>
        <taxon>Bacteria</taxon>
        <taxon>Bacillati</taxon>
        <taxon>Bacillota</taxon>
        <taxon>Clostridia</taxon>
        <taxon>Eubacteriales</taxon>
        <taxon>Desulfitobacteriaceae</taxon>
        <taxon>Desulfosporosinus</taxon>
    </lineage>
</organism>
<dbReference type="RefSeq" id="WP_014828943.1">
    <property type="nucleotide sequence ID" value="NC_018068.1"/>
</dbReference>
<dbReference type="PANTHER" id="PTHR30486:SF6">
    <property type="entry name" value="TYPE IV PILUS RETRACTATION ATPASE PILT"/>
    <property type="match status" value="1"/>
</dbReference>
<dbReference type="Gene3D" id="3.40.50.300">
    <property type="entry name" value="P-loop containing nucleotide triphosphate hydrolases"/>
    <property type="match status" value="1"/>
</dbReference>
<dbReference type="PANTHER" id="PTHR30486">
    <property type="entry name" value="TWITCHING MOTILITY PROTEIN PILT"/>
    <property type="match status" value="1"/>
</dbReference>
<evidence type="ECO:0000313" key="3">
    <source>
        <dbReference type="EMBL" id="AFM42957.1"/>
    </source>
</evidence>
<dbReference type="Pfam" id="PF00437">
    <property type="entry name" value="T2SSE"/>
    <property type="match status" value="1"/>
</dbReference>
<accession>I4DAY3</accession>
<dbReference type="InterPro" id="IPR001482">
    <property type="entry name" value="T2SS/T4SS_dom"/>
</dbReference>
<dbReference type="InterPro" id="IPR050921">
    <property type="entry name" value="T4SS_GSP_E_ATPase"/>
</dbReference>
<dbReference type="SUPFAM" id="SSF52540">
    <property type="entry name" value="P-loop containing nucleoside triphosphate hydrolases"/>
    <property type="match status" value="1"/>
</dbReference>
<proteinExistence type="inferred from homology"/>
<dbReference type="Gene3D" id="3.30.450.380">
    <property type="match status" value="1"/>
</dbReference>
<comment type="similarity">
    <text evidence="1">Belongs to the GSP E family.</text>
</comment>